<organism evidence="1 2">
    <name type="scientific">Saccharophagus degradans</name>
    <dbReference type="NCBI Taxonomy" id="86304"/>
    <lineage>
        <taxon>Bacteria</taxon>
        <taxon>Pseudomonadati</taxon>
        <taxon>Pseudomonadota</taxon>
        <taxon>Gammaproteobacteria</taxon>
        <taxon>Cellvibrionales</taxon>
        <taxon>Cellvibrionaceae</taxon>
        <taxon>Saccharophagus</taxon>
    </lineage>
</organism>
<dbReference type="Proteomes" id="UP001169760">
    <property type="component" value="Unassembled WGS sequence"/>
</dbReference>
<protein>
    <submittedName>
        <fullName evidence="1">Uncharacterized protein</fullName>
    </submittedName>
</protein>
<evidence type="ECO:0000313" key="1">
    <source>
        <dbReference type="EMBL" id="MDO6424904.1"/>
    </source>
</evidence>
<reference evidence="1" key="1">
    <citation type="submission" date="2023-07" db="EMBL/GenBank/DDBJ databases">
        <title>Genome content predicts the carbon catabolic preferences of heterotrophic bacteria.</title>
        <authorList>
            <person name="Gralka M."/>
        </authorList>
    </citation>
    <scope>NUCLEOTIDE SEQUENCE</scope>
    <source>
        <strain evidence="1">I3M17_2</strain>
    </source>
</reference>
<comment type="caution">
    <text evidence="1">The sequence shown here is derived from an EMBL/GenBank/DDBJ whole genome shotgun (WGS) entry which is preliminary data.</text>
</comment>
<dbReference type="EMBL" id="JAUOPB010000020">
    <property type="protein sequence ID" value="MDO6424904.1"/>
    <property type="molecule type" value="Genomic_DNA"/>
</dbReference>
<accession>A0AAW7XBF5</accession>
<dbReference type="AlphaFoldDB" id="A0AAW7XBF5"/>
<proteinExistence type="predicted"/>
<name>A0AAW7XBF5_9GAMM</name>
<gene>
    <name evidence="1" type="ORF">Q4521_20615</name>
</gene>
<evidence type="ECO:0000313" key="2">
    <source>
        <dbReference type="Proteomes" id="UP001169760"/>
    </source>
</evidence>
<dbReference type="RefSeq" id="WP_303494179.1">
    <property type="nucleotide sequence ID" value="NZ_JAUOPB010000020.1"/>
</dbReference>
<sequence length="96" mass="10932">MTNQVINPIIQLDAADTLNDTKHCLSFLIEALDEPPQYKKELSSEARLGLIAMLDVVRQAIQFEQLRQNSTDELAQVFEQLSVVEKSLVERFSSRL</sequence>